<dbReference type="EMBL" id="JBHSPH010000010">
    <property type="protein sequence ID" value="MFC5864978.1"/>
    <property type="molecule type" value="Genomic_DNA"/>
</dbReference>
<keyword evidence="2" id="KW-1185">Reference proteome</keyword>
<reference evidence="2" key="1">
    <citation type="journal article" date="2019" name="Int. J. Syst. Evol. Microbiol.">
        <title>The Global Catalogue of Microorganisms (GCM) 10K type strain sequencing project: providing services to taxonomists for standard genome sequencing and annotation.</title>
        <authorList>
            <consortium name="The Broad Institute Genomics Platform"/>
            <consortium name="The Broad Institute Genome Sequencing Center for Infectious Disease"/>
            <person name="Wu L."/>
            <person name="Ma J."/>
        </authorList>
    </citation>
    <scope>NUCLEOTIDE SEQUENCE [LARGE SCALE GENOMIC DNA]</scope>
    <source>
        <strain evidence="2">JCM 4087</strain>
    </source>
</reference>
<evidence type="ECO:0000313" key="2">
    <source>
        <dbReference type="Proteomes" id="UP001596091"/>
    </source>
</evidence>
<sequence length="286" mass="31017">MRIPPFRSRFLVIASILVTSGLIVRGQSPSSTSSQSPLGITVKQLDNKPVATIFPADDKSTARTQLEFLTPDQMTAADRQLAEQSQGEIARRAAFQGFNLAEGSGWGYEQAVCPVFPNHLILDYSRIDGRGDVTLFSVAIPRGEGHIRVIPVWRRSYSLWTPSSSNAITLNDFNHMVLEGGSGLSPDWLTLGLCYAALAGGHVRAALVSEVPDQFPLYPPAQLNLAKDGTARVEFTDVTPGVRAMEWKLDFTRTGRLQKVKHDHVDGIVARPVAGAPVDLSKAAAN</sequence>
<comment type="caution">
    <text evidence="1">The sequence shown here is derived from an EMBL/GenBank/DDBJ whole genome shotgun (WGS) entry which is preliminary data.</text>
</comment>
<dbReference type="RefSeq" id="WP_263332198.1">
    <property type="nucleotide sequence ID" value="NZ_JAGSYH010000001.1"/>
</dbReference>
<name>A0ABW1ELL3_9BACT</name>
<evidence type="ECO:0000313" key="1">
    <source>
        <dbReference type="EMBL" id="MFC5864978.1"/>
    </source>
</evidence>
<gene>
    <name evidence="1" type="ORF">ACFPT7_21905</name>
</gene>
<accession>A0ABW1ELL3</accession>
<protein>
    <submittedName>
        <fullName evidence="1">Uncharacterized protein</fullName>
    </submittedName>
</protein>
<proteinExistence type="predicted"/>
<organism evidence="1 2">
    <name type="scientific">Acidicapsa dinghuensis</name>
    <dbReference type="NCBI Taxonomy" id="2218256"/>
    <lineage>
        <taxon>Bacteria</taxon>
        <taxon>Pseudomonadati</taxon>
        <taxon>Acidobacteriota</taxon>
        <taxon>Terriglobia</taxon>
        <taxon>Terriglobales</taxon>
        <taxon>Acidobacteriaceae</taxon>
        <taxon>Acidicapsa</taxon>
    </lineage>
</organism>
<dbReference type="Proteomes" id="UP001596091">
    <property type="component" value="Unassembled WGS sequence"/>
</dbReference>